<feature type="transmembrane region" description="Helical" evidence="7">
    <location>
        <begin position="21"/>
        <end position="39"/>
    </location>
</feature>
<feature type="domain" description="ABC transmembrane type-1" evidence="9">
    <location>
        <begin position="25"/>
        <end position="297"/>
    </location>
</feature>
<feature type="transmembrane region" description="Helical" evidence="7">
    <location>
        <begin position="152"/>
        <end position="171"/>
    </location>
</feature>
<keyword evidence="6 7" id="KW-0472">Membrane</keyword>
<evidence type="ECO:0000313" key="10">
    <source>
        <dbReference type="EMBL" id="GAA3886739.1"/>
    </source>
</evidence>
<dbReference type="Pfam" id="PF00664">
    <property type="entry name" value="ABC_membrane"/>
    <property type="match status" value="1"/>
</dbReference>
<feature type="domain" description="ABC transporter" evidence="8">
    <location>
        <begin position="328"/>
        <end position="570"/>
    </location>
</feature>
<dbReference type="InterPro" id="IPR027417">
    <property type="entry name" value="P-loop_NTPase"/>
</dbReference>
<sequence length="571" mass="60972">MKILGQEVPKVLADALADCRRHFMAAAIFSLLINILYLAPTIYMLQVYDRVVPTAGKTTLLFITMALALSLLTLSILDMVRNRLLVRASQRMDALIAPRILRQMMATDSASAGQAMRDFDSVRTAMATPAIAAIFDFPWTPVFLLVAFMLHFWIGIMAIISAILLVSVAFANQRATQKSMEIATTAMVSAANSQQAAATHGTTVKALGMTGAMVERQLGHRRIGLANMLHAQFAGSRLTATSKFLRMFVQSAALGLGALLAIAGDISAGAIIASSVLLSRALQPIESIIGAWASLAAARSAIRRLNKSFETLEEPRIYTALPDPEGVLEVEEVGVRGRDGRTILVGLTFRADPGSILGIIGPSGSGKTTLGRIIVGAAQPTIGTVRIDGARLTDWDQDDLGRHIGYMPQEPSLFDGTLKENISRFERPSNVDDAKRIDEAVVKAAKEAGVHELVLQLPQGYDTPLGLMGAGLSAGQAQRVALARALYGDPKLIVLDEPNAFLDQAGETSLIAAIAKARARKATVIVIAHRQGVLAAVDRLLVMEEGRPKLIGPAKDVVARLTGPKRAENAA</sequence>
<evidence type="ECO:0000256" key="1">
    <source>
        <dbReference type="ARBA" id="ARBA00004651"/>
    </source>
</evidence>
<evidence type="ECO:0000256" key="3">
    <source>
        <dbReference type="ARBA" id="ARBA00022741"/>
    </source>
</evidence>
<dbReference type="InterPro" id="IPR010128">
    <property type="entry name" value="ATPase_T1SS_PrtD-like"/>
</dbReference>
<feature type="transmembrane region" description="Helical" evidence="7">
    <location>
        <begin position="252"/>
        <end position="278"/>
    </location>
</feature>
<dbReference type="InterPro" id="IPR003593">
    <property type="entry name" value="AAA+_ATPase"/>
</dbReference>
<comment type="subcellular location">
    <subcellularLocation>
        <location evidence="1">Cell membrane</location>
        <topology evidence="1">Multi-pass membrane protein</topology>
    </subcellularLocation>
</comment>
<dbReference type="InterPro" id="IPR017871">
    <property type="entry name" value="ABC_transporter-like_CS"/>
</dbReference>
<proteinExistence type="predicted"/>
<accession>A0ABP7KVC6</accession>
<evidence type="ECO:0000259" key="8">
    <source>
        <dbReference type="PROSITE" id="PS50893"/>
    </source>
</evidence>
<evidence type="ECO:0000259" key="9">
    <source>
        <dbReference type="PROSITE" id="PS50929"/>
    </source>
</evidence>
<keyword evidence="4" id="KW-0067">ATP-binding</keyword>
<dbReference type="SUPFAM" id="SSF90123">
    <property type="entry name" value="ABC transporter transmembrane region"/>
    <property type="match status" value="1"/>
</dbReference>
<dbReference type="SUPFAM" id="SSF52540">
    <property type="entry name" value="P-loop containing nucleoside triphosphate hydrolases"/>
    <property type="match status" value="1"/>
</dbReference>
<evidence type="ECO:0000313" key="11">
    <source>
        <dbReference type="Proteomes" id="UP001500827"/>
    </source>
</evidence>
<evidence type="ECO:0000256" key="2">
    <source>
        <dbReference type="ARBA" id="ARBA00022692"/>
    </source>
</evidence>
<gene>
    <name evidence="10" type="ORF">GCM10022276_02270</name>
</gene>
<dbReference type="RefSeq" id="WP_344697856.1">
    <property type="nucleotide sequence ID" value="NZ_BAABBM010000001.1"/>
</dbReference>
<keyword evidence="2 7" id="KW-0812">Transmembrane</keyword>
<organism evidence="10 11">
    <name type="scientific">Sphingomonas limnosediminicola</name>
    <dbReference type="NCBI Taxonomy" id="940133"/>
    <lineage>
        <taxon>Bacteria</taxon>
        <taxon>Pseudomonadati</taxon>
        <taxon>Pseudomonadota</taxon>
        <taxon>Alphaproteobacteria</taxon>
        <taxon>Sphingomonadales</taxon>
        <taxon>Sphingomonadaceae</taxon>
        <taxon>Sphingomonas</taxon>
    </lineage>
</organism>
<dbReference type="PROSITE" id="PS00211">
    <property type="entry name" value="ABC_TRANSPORTER_1"/>
    <property type="match status" value="1"/>
</dbReference>
<evidence type="ECO:0000256" key="5">
    <source>
        <dbReference type="ARBA" id="ARBA00022989"/>
    </source>
</evidence>
<evidence type="ECO:0000256" key="6">
    <source>
        <dbReference type="ARBA" id="ARBA00023136"/>
    </source>
</evidence>
<protein>
    <submittedName>
        <fullName evidence="10">Type I secretion system permease/ATPase</fullName>
    </submittedName>
</protein>
<dbReference type="InterPro" id="IPR003439">
    <property type="entry name" value="ABC_transporter-like_ATP-bd"/>
</dbReference>
<evidence type="ECO:0000256" key="4">
    <source>
        <dbReference type="ARBA" id="ARBA00022840"/>
    </source>
</evidence>
<reference evidence="11" key="1">
    <citation type="journal article" date="2019" name="Int. J. Syst. Evol. Microbiol.">
        <title>The Global Catalogue of Microorganisms (GCM) 10K type strain sequencing project: providing services to taxonomists for standard genome sequencing and annotation.</title>
        <authorList>
            <consortium name="The Broad Institute Genomics Platform"/>
            <consortium name="The Broad Institute Genome Sequencing Center for Infectious Disease"/>
            <person name="Wu L."/>
            <person name="Ma J."/>
        </authorList>
    </citation>
    <scope>NUCLEOTIDE SEQUENCE [LARGE SCALE GENOMIC DNA]</scope>
    <source>
        <strain evidence="11">JCM 17543</strain>
    </source>
</reference>
<dbReference type="PROSITE" id="PS50893">
    <property type="entry name" value="ABC_TRANSPORTER_2"/>
    <property type="match status" value="1"/>
</dbReference>
<dbReference type="InterPro" id="IPR036640">
    <property type="entry name" value="ABC1_TM_sf"/>
</dbReference>
<dbReference type="PROSITE" id="PS50929">
    <property type="entry name" value="ABC_TM1F"/>
    <property type="match status" value="1"/>
</dbReference>
<dbReference type="SMART" id="SM00382">
    <property type="entry name" value="AAA"/>
    <property type="match status" value="1"/>
</dbReference>
<dbReference type="Gene3D" id="1.20.1560.10">
    <property type="entry name" value="ABC transporter type 1, transmembrane domain"/>
    <property type="match status" value="1"/>
</dbReference>
<dbReference type="NCBIfam" id="TIGR01842">
    <property type="entry name" value="type_I_sec_PrtD"/>
    <property type="match status" value="1"/>
</dbReference>
<dbReference type="Gene3D" id="3.40.50.300">
    <property type="entry name" value="P-loop containing nucleotide triphosphate hydrolases"/>
    <property type="match status" value="1"/>
</dbReference>
<keyword evidence="11" id="KW-1185">Reference proteome</keyword>
<comment type="caution">
    <text evidence="10">The sequence shown here is derived from an EMBL/GenBank/DDBJ whole genome shotgun (WGS) entry which is preliminary data.</text>
</comment>
<feature type="transmembrane region" description="Helical" evidence="7">
    <location>
        <begin position="126"/>
        <end position="146"/>
    </location>
</feature>
<evidence type="ECO:0000256" key="7">
    <source>
        <dbReference type="SAM" id="Phobius"/>
    </source>
</evidence>
<keyword evidence="5 7" id="KW-1133">Transmembrane helix</keyword>
<dbReference type="EMBL" id="BAABBM010000001">
    <property type="protein sequence ID" value="GAA3886739.1"/>
    <property type="molecule type" value="Genomic_DNA"/>
</dbReference>
<dbReference type="InterPro" id="IPR011527">
    <property type="entry name" value="ABC1_TM_dom"/>
</dbReference>
<dbReference type="InterPro" id="IPR039421">
    <property type="entry name" value="Type_1_exporter"/>
</dbReference>
<dbReference type="Proteomes" id="UP001500827">
    <property type="component" value="Unassembled WGS sequence"/>
</dbReference>
<dbReference type="Pfam" id="PF00005">
    <property type="entry name" value="ABC_tran"/>
    <property type="match status" value="1"/>
</dbReference>
<dbReference type="PANTHER" id="PTHR24221:SF248">
    <property type="entry name" value="ABC TRANSPORTER TRANSMEMBRANE REGION"/>
    <property type="match status" value="1"/>
</dbReference>
<dbReference type="PANTHER" id="PTHR24221">
    <property type="entry name" value="ATP-BINDING CASSETTE SUB-FAMILY B"/>
    <property type="match status" value="1"/>
</dbReference>
<name>A0ABP7KVC6_9SPHN</name>
<keyword evidence="3" id="KW-0547">Nucleotide-binding</keyword>
<feature type="transmembrane region" description="Helical" evidence="7">
    <location>
        <begin position="59"/>
        <end position="77"/>
    </location>
</feature>